<dbReference type="PROSITE" id="PS50118">
    <property type="entry name" value="HMG_BOX_2"/>
    <property type="match status" value="1"/>
</dbReference>
<dbReference type="GO" id="GO:0003677">
    <property type="term" value="F:DNA binding"/>
    <property type="evidence" value="ECO:0007669"/>
    <property type="project" value="UniProtKB-UniRule"/>
</dbReference>
<dbReference type="InterPro" id="IPR001680">
    <property type="entry name" value="WD40_rpt"/>
</dbReference>
<dbReference type="PANTHER" id="PTHR19932:SF10">
    <property type="entry name" value="WD REPEAT AND HMG-BOX DNA-BINDING PROTEIN 1"/>
    <property type="match status" value="1"/>
</dbReference>
<evidence type="ECO:0000256" key="5">
    <source>
        <dbReference type="ARBA" id="ARBA00023242"/>
    </source>
</evidence>
<dbReference type="InterPro" id="IPR015943">
    <property type="entry name" value="WD40/YVTN_repeat-like_dom_sf"/>
</dbReference>
<feature type="compositionally biased region" description="Basic and acidic residues" evidence="11">
    <location>
        <begin position="1023"/>
        <end position="1065"/>
    </location>
</feature>
<feature type="region of interest" description="Disordered" evidence="11">
    <location>
        <begin position="816"/>
        <end position="1121"/>
    </location>
</feature>
<feature type="repeat" description="WD" evidence="9">
    <location>
        <begin position="132"/>
        <end position="173"/>
    </location>
</feature>
<evidence type="ECO:0000256" key="9">
    <source>
        <dbReference type="PROSITE-ProRule" id="PRU00221"/>
    </source>
</evidence>
<dbReference type="PANTHER" id="PTHR19932">
    <property type="entry name" value="WD REPEAT AND HMG-BOX DNA BINDING PROTEIN"/>
    <property type="match status" value="1"/>
</dbReference>
<feature type="compositionally biased region" description="Polar residues" evidence="11">
    <location>
        <begin position="968"/>
        <end position="978"/>
    </location>
</feature>
<dbReference type="GO" id="GO:0006281">
    <property type="term" value="P:DNA repair"/>
    <property type="evidence" value="ECO:0007669"/>
    <property type="project" value="TreeGrafter"/>
</dbReference>
<dbReference type="PROSITE" id="PS00678">
    <property type="entry name" value="WD_REPEATS_1"/>
    <property type="match status" value="1"/>
</dbReference>
<dbReference type="SMART" id="SM00398">
    <property type="entry name" value="HMG"/>
    <property type="match status" value="1"/>
</dbReference>
<evidence type="ECO:0000256" key="10">
    <source>
        <dbReference type="PROSITE-ProRule" id="PRU00267"/>
    </source>
</evidence>
<evidence type="ECO:0000256" key="3">
    <source>
        <dbReference type="ARBA" id="ARBA00022737"/>
    </source>
</evidence>
<evidence type="ECO:0000313" key="14">
    <source>
        <dbReference type="Proteomes" id="UP001488805"/>
    </source>
</evidence>
<dbReference type="AlphaFoldDB" id="A0AAW1G7J5"/>
<feature type="compositionally biased region" description="Low complexity" evidence="11">
    <location>
        <begin position="988"/>
        <end position="997"/>
    </location>
</feature>
<comment type="subcellular location">
    <subcellularLocation>
        <location evidence="1">Nucleus</location>
        <location evidence="1">Nucleoplasm</location>
    </subcellularLocation>
</comment>
<protein>
    <recommendedName>
        <fullName evidence="7">WD repeat and HMG-box DNA-binding protein 1</fullName>
    </recommendedName>
    <alternativeName>
        <fullName evidence="8">Acidic nucleoplasmic DNA-binding protein 1</fullName>
    </alternativeName>
</protein>
<dbReference type="FunFam" id="1.10.30.10:FF:000028">
    <property type="entry name" value="WD repeat and HMG-box DNA-binding protein 1"/>
    <property type="match status" value="1"/>
</dbReference>
<feature type="region of interest" description="Disordered" evidence="11">
    <location>
        <begin position="306"/>
        <end position="365"/>
    </location>
</feature>
<evidence type="ECO:0000256" key="6">
    <source>
        <dbReference type="ARBA" id="ARBA00056293"/>
    </source>
</evidence>
<keyword evidence="14" id="KW-1185">Reference proteome</keyword>
<proteinExistence type="predicted"/>
<dbReference type="EMBL" id="JBCEZU010000001">
    <property type="protein sequence ID" value="KAK9543302.1"/>
    <property type="molecule type" value="Genomic_DNA"/>
</dbReference>
<dbReference type="Pfam" id="PF20946">
    <property type="entry name" value="Ctf4_C"/>
    <property type="match status" value="1"/>
</dbReference>
<feature type="domain" description="HMG box" evidence="12">
    <location>
        <begin position="1011"/>
        <end position="1065"/>
    </location>
</feature>
<accession>A0AAW1G7J5</accession>
<dbReference type="GO" id="GO:0006261">
    <property type="term" value="P:DNA-templated DNA replication"/>
    <property type="evidence" value="ECO:0007669"/>
    <property type="project" value="InterPro"/>
</dbReference>
<feature type="repeat" description="WD" evidence="9">
    <location>
        <begin position="233"/>
        <end position="267"/>
    </location>
</feature>
<dbReference type="CDD" id="cd21993">
    <property type="entry name" value="HMG-box_WDHD1"/>
    <property type="match status" value="1"/>
</dbReference>
<dbReference type="Gene3D" id="1.10.30.10">
    <property type="entry name" value="High mobility group box domain"/>
    <property type="match status" value="1"/>
</dbReference>
<dbReference type="GO" id="GO:0005654">
    <property type="term" value="C:nucleoplasm"/>
    <property type="evidence" value="ECO:0007669"/>
    <property type="project" value="UniProtKB-SubCell"/>
</dbReference>
<feature type="compositionally biased region" description="Acidic residues" evidence="11">
    <location>
        <begin position="323"/>
        <end position="333"/>
    </location>
</feature>
<dbReference type="Pfam" id="PF24817">
    <property type="entry name" value="WD40_WDHD1_1st"/>
    <property type="match status" value="1"/>
</dbReference>
<dbReference type="Proteomes" id="UP001488805">
    <property type="component" value="Unassembled WGS sequence"/>
</dbReference>
<dbReference type="FunFam" id="2.130.10.10:FF:001715">
    <property type="entry name" value="WD repeat and HMG-box DNA-binding protein 1"/>
    <property type="match status" value="1"/>
</dbReference>
<dbReference type="InterPro" id="IPR019775">
    <property type="entry name" value="WD40_repeat_CS"/>
</dbReference>
<comment type="function">
    <text evidence="6">Core replisome component that acts as a replication initiation factor. Binds directly to the CMG complex and functions as a hub to recruit additional proteins to the replication fork.</text>
</comment>
<dbReference type="InterPro" id="IPR055339">
    <property type="entry name" value="HMG-box_WDHD1"/>
</dbReference>
<feature type="compositionally biased region" description="Polar residues" evidence="11">
    <location>
        <begin position="918"/>
        <end position="933"/>
    </location>
</feature>
<dbReference type="SMART" id="SM00320">
    <property type="entry name" value="WD40"/>
    <property type="match status" value="5"/>
</dbReference>
<keyword evidence="5 10" id="KW-0539">Nucleus</keyword>
<evidence type="ECO:0000259" key="12">
    <source>
        <dbReference type="PROSITE" id="PS50118"/>
    </source>
</evidence>
<keyword evidence="4 10" id="KW-0238">DNA-binding</keyword>
<name>A0AAW1G7J5_ZOAVI</name>
<evidence type="ECO:0000256" key="2">
    <source>
        <dbReference type="ARBA" id="ARBA00022574"/>
    </source>
</evidence>
<feature type="compositionally biased region" description="Acidic residues" evidence="11">
    <location>
        <begin position="819"/>
        <end position="828"/>
    </location>
</feature>
<feature type="DNA-binding region" description="HMG box" evidence="10">
    <location>
        <begin position="1011"/>
        <end position="1065"/>
    </location>
</feature>
<dbReference type="Pfam" id="PF12341">
    <property type="entry name" value="Mcl1_mid"/>
    <property type="match status" value="1"/>
</dbReference>
<dbReference type="PROSITE" id="PS50082">
    <property type="entry name" value="WD_REPEATS_2"/>
    <property type="match status" value="3"/>
</dbReference>
<dbReference type="SUPFAM" id="SSF47095">
    <property type="entry name" value="HMG-box"/>
    <property type="match status" value="1"/>
</dbReference>
<feature type="compositionally biased region" description="Acidic residues" evidence="11">
    <location>
        <begin position="854"/>
        <end position="877"/>
    </location>
</feature>
<evidence type="ECO:0000313" key="13">
    <source>
        <dbReference type="EMBL" id="KAK9543302.1"/>
    </source>
</evidence>
<dbReference type="InterPro" id="IPR036322">
    <property type="entry name" value="WD40_repeat_dom_sf"/>
</dbReference>
<keyword evidence="3" id="KW-0677">Repeat</keyword>
<sequence>MPCERKPMRYGHSEGHTEVCFDDSGKFIVTCGNDGDVRIWEGLDDDDPKFITVGEKAYSLALKNGKLVTASSNNTVQIHTFPDGEPDGILTRFTTNATHVTFNSSGSRVAAGSSDFMVKVVEVSDSSQQKTLRGHEAPVLSVTFDPKDDFLASSSCDGSVVVWNIEEQSQLISWPLLQKTNDVSNAKSLCRLSWQPSAAKLLAVPVETKVHLYERGTWDHVSTLSDDLQTQLINVVAWSPCGRFLAAGSVGGSLTVWDVNSKLCVERQKHEKGFTVCGLAWSPSGSQVAYTDTEGCLGLLDGLSTSTSTTQAPTKKTAKDYDDLFDDDDDDRLMDEGLSDTNSPVKKPVARDDDDDDDDFLVPATGRVRNRGAVLDDENSLDTGSLKVGWDRFGDDEDSSAAAPAAPPLVPLRPVYEGPLPTAPQKAFQPGSTPAHLTHRFMMWNSVGIVRGYNDEQDNAIDVEFHDTAVHHAMHLTNSLGHSVADLSQEAVLLACPSTDELASKLQCFHFSSWDTNKEWMVDLPPGEDVRALCLGQGWAAVATSALMLRLFSIGGVQREIFSLPGNVVCMVGHGEQLLIVYHRAPGFDGEQALGVQLLQIGGRKKQLMIGESLPLSLRSHLCWLGFTAEGTPCYVDSDGVVRMLNRSLGNTWTPVCNTRETCKSKSDHYWVVGIHENPQQLRCIPCKGSRYPPTLPRPAVAILPFKLPLCQTSTEKGLMEEQYWRSVLFHNHFSFLSSSGYEVDEDGRTQSQKEQQELLMKMFALSCKLEREFRCVELAALMTQNVVTLAIRYASRSRRMALAQRLSEIALEKANQIQEEEPEEREEEPQHAAARRPSGYEVTGGRRGRRQEEEEERGEELREEEEENAQEMETGEEAGTRNRVTASVKEAASPVIPSLTPIGKVGRANPFKVLGSGTPSSSSAQPRATNILDNMASGRKSSPLSGSAGKPNKGPVLKPLAPRAKAKTQSTLLQMTSTKKKSQEVTPPAAEQQEPAEAPPPASPADNTENKRPKTGFQLWLEENRKSITADHPDLEETDVIKEAMGRFRTLSSEERLSWTERAKGQTGDADLKKRKRADGGGGGGGGNEHGQAEADENSAKKKKSLDPSAKLSAFAFNKN</sequence>
<comment type="caution">
    <text evidence="13">The sequence shown here is derived from an EMBL/GenBank/DDBJ whole genome shotgun (WGS) entry which is preliminary data.</text>
</comment>
<dbReference type="Gene3D" id="2.130.10.10">
    <property type="entry name" value="YVTN repeat-like/Quinoprotein amine dehydrogenase"/>
    <property type="match status" value="2"/>
</dbReference>
<dbReference type="InterPro" id="IPR057646">
    <property type="entry name" value="WD40_WDHD1_1st"/>
</dbReference>
<dbReference type="GO" id="GO:0003682">
    <property type="term" value="F:chromatin binding"/>
    <property type="evidence" value="ECO:0007669"/>
    <property type="project" value="TreeGrafter"/>
</dbReference>
<organism evidence="13 14">
    <name type="scientific">Zoarces viviparus</name>
    <name type="common">Viviparous eelpout</name>
    <name type="synonym">Blennius viviparus</name>
    <dbReference type="NCBI Taxonomy" id="48416"/>
    <lineage>
        <taxon>Eukaryota</taxon>
        <taxon>Metazoa</taxon>
        <taxon>Chordata</taxon>
        <taxon>Craniata</taxon>
        <taxon>Vertebrata</taxon>
        <taxon>Euteleostomi</taxon>
        <taxon>Actinopterygii</taxon>
        <taxon>Neopterygii</taxon>
        <taxon>Teleostei</taxon>
        <taxon>Neoteleostei</taxon>
        <taxon>Acanthomorphata</taxon>
        <taxon>Eupercaria</taxon>
        <taxon>Perciformes</taxon>
        <taxon>Cottioidei</taxon>
        <taxon>Zoarcales</taxon>
        <taxon>Zoarcidae</taxon>
        <taxon>Zoarcinae</taxon>
        <taxon>Zoarces</taxon>
    </lineage>
</organism>
<gene>
    <name evidence="13" type="ORF">VZT92_001092</name>
</gene>
<dbReference type="PROSITE" id="PS50294">
    <property type="entry name" value="WD_REPEATS_REGION"/>
    <property type="match status" value="2"/>
</dbReference>
<keyword evidence="2 9" id="KW-0853">WD repeat</keyword>
<dbReference type="InterPro" id="IPR048591">
    <property type="entry name" value="WDHD1/CFT4_hel"/>
</dbReference>
<dbReference type="InterPro" id="IPR022100">
    <property type="entry name" value="WDHD1/CFT4_beta-prop_2nd"/>
</dbReference>
<reference evidence="13 14" key="1">
    <citation type="journal article" date="2024" name="Genome Biol. Evol.">
        <title>Chromosome-level genome assembly of the viviparous eelpout Zoarces viviparus.</title>
        <authorList>
            <person name="Fuhrmann N."/>
            <person name="Brasseur M.V."/>
            <person name="Bakowski C.E."/>
            <person name="Podsiadlowski L."/>
            <person name="Prost S."/>
            <person name="Krehenwinkel H."/>
            <person name="Mayer C."/>
        </authorList>
    </citation>
    <scope>NUCLEOTIDE SEQUENCE [LARGE SCALE GENOMIC DNA]</scope>
    <source>
        <strain evidence="13">NO-MEL_2022_Ind0_liver</strain>
    </source>
</reference>
<feature type="compositionally biased region" description="Low complexity" evidence="11">
    <location>
        <begin position="832"/>
        <end position="844"/>
    </location>
</feature>
<evidence type="ECO:0000256" key="11">
    <source>
        <dbReference type="SAM" id="MobiDB-lite"/>
    </source>
</evidence>
<dbReference type="GO" id="GO:0043596">
    <property type="term" value="C:nuclear replication fork"/>
    <property type="evidence" value="ECO:0007669"/>
    <property type="project" value="TreeGrafter"/>
</dbReference>
<feature type="compositionally biased region" description="Gly residues" evidence="11">
    <location>
        <begin position="1081"/>
        <end position="1090"/>
    </location>
</feature>
<dbReference type="GO" id="GO:0000278">
    <property type="term" value="P:mitotic cell cycle"/>
    <property type="evidence" value="ECO:0007669"/>
    <property type="project" value="TreeGrafter"/>
</dbReference>
<dbReference type="Pfam" id="PF24815">
    <property type="entry name" value="HMG_WDHD1"/>
    <property type="match status" value="1"/>
</dbReference>
<dbReference type="InterPro" id="IPR036910">
    <property type="entry name" value="HMG_box_dom_sf"/>
</dbReference>
<evidence type="ECO:0000256" key="1">
    <source>
        <dbReference type="ARBA" id="ARBA00004642"/>
    </source>
</evidence>
<dbReference type="CDD" id="cd00200">
    <property type="entry name" value="WD40"/>
    <property type="match status" value="1"/>
</dbReference>
<dbReference type="InterPro" id="IPR009071">
    <property type="entry name" value="HMG_box_dom"/>
</dbReference>
<evidence type="ECO:0000256" key="8">
    <source>
        <dbReference type="ARBA" id="ARBA00080131"/>
    </source>
</evidence>
<evidence type="ECO:0000256" key="4">
    <source>
        <dbReference type="ARBA" id="ARBA00023125"/>
    </source>
</evidence>
<dbReference type="SUPFAM" id="SSF50978">
    <property type="entry name" value="WD40 repeat-like"/>
    <property type="match status" value="1"/>
</dbReference>
<feature type="repeat" description="WD" evidence="9">
    <location>
        <begin position="9"/>
        <end position="41"/>
    </location>
</feature>
<evidence type="ECO:0000256" key="7">
    <source>
        <dbReference type="ARBA" id="ARBA00069769"/>
    </source>
</evidence>